<feature type="region of interest" description="Disordered" evidence="3">
    <location>
        <begin position="816"/>
        <end position="917"/>
    </location>
</feature>
<dbReference type="PANTHER" id="PTHR38340">
    <property type="entry name" value="S-LAYER PROTEIN"/>
    <property type="match status" value="1"/>
</dbReference>
<evidence type="ECO:0000256" key="2">
    <source>
        <dbReference type="ARBA" id="ARBA00022525"/>
    </source>
</evidence>
<dbReference type="Proteomes" id="UP000253370">
    <property type="component" value="Unassembled WGS sequence"/>
</dbReference>
<evidence type="ECO:0000313" key="5">
    <source>
        <dbReference type="Proteomes" id="UP000253370"/>
    </source>
</evidence>
<sequence length="1018" mass="102530">MSSIYSLNGFTYFDFGSGPTSISPITVDLQGSDDLGFTFSPDVGSTDPADITGMIDITSGEFYGALIGGSPVDLTDDNYDIGMGEVSVDGNTSQILTITDTTSQQVMVFLASGDPIGSGSAPTEAELTNYLENGTVSDIPSGPFAPGTEFSPGDLADTNVNSDPFAGTSGDDSIVGFPSDDLLEGLEGNDTLNGDYGNDTLLGGDGDDIVTGGAGNDDMNGGAGADTVNLSGFGNGGLDIVRGSAADFAGDTINGLDFGDQILLEGVSESSVTILGSSIEIETTGDDTPEAIFNYTTVGSADLVSMEMPGGGGTMLQLDPAAAPEPGIGQTIEGPQDFGQIGDFLFADDSIVPSDIYYVGAVESLALLPDGHAINEISGEAPEQVVGIDRGVFLSSGGGPGTENTSGSFTVNLGEPGDPRLTETARDAFPNAGSTNDASLLTFTFDADVLGDQPSISFDLFFGSDEFPEYVDSSFVDIAAVYVNGVNYALFNNDPNQPLSITGDSINTPGNFYSNNGDDGSDDDPFTGTFDTEYDGFSVLLNVLAPVQPGVNTVTIAVADTGDSAWDSGIFVGNIEGSDVEAGGSFVETNGTDGADQITANAAPQIINLGGGEDTVSGTPDELNGDVINDFMDDDMLTFEGSSFTIDDVTVTLGSAILDIDTDGDAEADTNVTLQGNFSQATFNVAQDGDNTNVTAEGVLPESEEIDGTADDDTLVGTAGDDVINGLGGNDRLEGLAGNDELNGGDGNDGLLGGVGNDTLNGGEGDDNLAASDGNDVVNGGGGRDLMGGGLGDDMMDGESGNDFMGGGQGNDTVMGSDGNDVVNGGAGDDELSGGTGSDTMGGSFNSDLVEGGEGDDDMGGGAGQDTVNAGAGDDSVGGGEGDDVINGGDGADFLAGGGRDDTIDGGAGDDTINGGDGDDVMTGGDGADQFVYNFFKDGDADVITDYEDGVDNFLIQTVNPNDGTVNIDNGGNGLAGYLAALNITDTADGAQFNVDGHTVLVEGVAASDLTLEDFTFI</sequence>
<keyword evidence="2" id="KW-0964">Secreted</keyword>
<protein>
    <submittedName>
        <fullName evidence="4">Calcium-binding protein</fullName>
    </submittedName>
</protein>
<accession>A0A365U834</accession>
<dbReference type="RefSeq" id="WP_113289623.1">
    <property type="nucleotide sequence ID" value="NZ_QNTQ01000010.1"/>
</dbReference>
<dbReference type="Gene3D" id="2.150.10.10">
    <property type="entry name" value="Serralysin-like metalloprotease, C-terminal"/>
    <property type="match status" value="4"/>
</dbReference>
<feature type="compositionally biased region" description="Gly residues" evidence="3">
    <location>
        <begin position="779"/>
        <end position="790"/>
    </location>
</feature>
<dbReference type="InterPro" id="IPR050557">
    <property type="entry name" value="RTX_toxin/Mannuronan_C5-epim"/>
</dbReference>
<organism evidence="4 5">
    <name type="scientific">Rhodosalinus halophilus</name>
    <dbReference type="NCBI Taxonomy" id="2259333"/>
    <lineage>
        <taxon>Bacteria</taxon>
        <taxon>Pseudomonadati</taxon>
        <taxon>Pseudomonadota</taxon>
        <taxon>Alphaproteobacteria</taxon>
        <taxon>Rhodobacterales</taxon>
        <taxon>Paracoccaceae</taxon>
        <taxon>Rhodosalinus</taxon>
    </lineage>
</organism>
<reference evidence="4 5" key="1">
    <citation type="submission" date="2018-07" db="EMBL/GenBank/DDBJ databases">
        <title>Rhodosalinus sp. strain E84T genomic sequence and assembly.</title>
        <authorList>
            <person name="Liu Z.-W."/>
            <person name="Lu D.-C."/>
        </authorList>
    </citation>
    <scope>NUCLEOTIDE SEQUENCE [LARGE SCALE GENOMIC DNA]</scope>
    <source>
        <strain evidence="4 5">E84</strain>
    </source>
</reference>
<dbReference type="InterPro" id="IPR001343">
    <property type="entry name" value="Hemolysn_Ca-bd"/>
</dbReference>
<dbReference type="NCBIfam" id="NF038133">
    <property type="entry name" value="choice_anch_L"/>
    <property type="match status" value="1"/>
</dbReference>
<evidence type="ECO:0000256" key="1">
    <source>
        <dbReference type="ARBA" id="ARBA00004613"/>
    </source>
</evidence>
<dbReference type="PRINTS" id="PR00313">
    <property type="entry name" value="CABNDNGRPT"/>
</dbReference>
<comment type="caution">
    <text evidence="4">The sequence shown here is derived from an EMBL/GenBank/DDBJ whole genome shotgun (WGS) entry which is preliminary data.</text>
</comment>
<gene>
    <name evidence="4" type="ORF">DRV85_11530</name>
</gene>
<dbReference type="PROSITE" id="PS00330">
    <property type="entry name" value="HEMOLYSIN_CALCIUM"/>
    <property type="match status" value="2"/>
</dbReference>
<dbReference type="InterPro" id="IPR049804">
    <property type="entry name" value="Choice_anch_L"/>
</dbReference>
<comment type="subcellular location">
    <subcellularLocation>
        <location evidence="1">Secreted</location>
    </subcellularLocation>
</comment>
<dbReference type="SUPFAM" id="SSF51120">
    <property type="entry name" value="beta-Roll"/>
    <property type="match status" value="3"/>
</dbReference>
<feature type="region of interest" description="Disordered" evidence="3">
    <location>
        <begin position="747"/>
        <end position="790"/>
    </location>
</feature>
<dbReference type="GO" id="GO:0005509">
    <property type="term" value="F:calcium ion binding"/>
    <property type="evidence" value="ECO:0007669"/>
    <property type="project" value="InterPro"/>
</dbReference>
<dbReference type="Pfam" id="PF00353">
    <property type="entry name" value="HemolysinCabind"/>
    <property type="match status" value="8"/>
</dbReference>
<name>A0A365U834_9RHOB</name>
<dbReference type="PANTHER" id="PTHR38340:SF1">
    <property type="entry name" value="S-LAYER PROTEIN"/>
    <property type="match status" value="1"/>
</dbReference>
<dbReference type="EMBL" id="QNTQ01000010">
    <property type="protein sequence ID" value="RBI84584.1"/>
    <property type="molecule type" value="Genomic_DNA"/>
</dbReference>
<feature type="compositionally biased region" description="Gly residues" evidence="3">
    <location>
        <begin position="747"/>
        <end position="756"/>
    </location>
</feature>
<dbReference type="InterPro" id="IPR011049">
    <property type="entry name" value="Serralysin-like_metalloprot_C"/>
</dbReference>
<dbReference type="OrthoDB" id="7732205at2"/>
<evidence type="ECO:0000313" key="4">
    <source>
        <dbReference type="EMBL" id="RBI84584.1"/>
    </source>
</evidence>
<dbReference type="InterPro" id="IPR018511">
    <property type="entry name" value="Hemolysin-typ_Ca-bd_CS"/>
</dbReference>
<dbReference type="AlphaFoldDB" id="A0A365U834"/>
<evidence type="ECO:0000256" key="3">
    <source>
        <dbReference type="SAM" id="MobiDB-lite"/>
    </source>
</evidence>
<proteinExistence type="predicted"/>
<dbReference type="GO" id="GO:0005576">
    <property type="term" value="C:extracellular region"/>
    <property type="evidence" value="ECO:0007669"/>
    <property type="project" value="UniProtKB-SubCell"/>
</dbReference>
<keyword evidence="5" id="KW-1185">Reference proteome</keyword>